<dbReference type="AlphaFoldDB" id="A0A4U5PE41"/>
<feature type="signal peptide" evidence="1">
    <location>
        <begin position="1"/>
        <end position="18"/>
    </location>
</feature>
<reference evidence="2 3" key="1">
    <citation type="journal article" date="2015" name="Genome Biol.">
        <title>Comparative genomics of Steinernema reveals deeply conserved gene regulatory networks.</title>
        <authorList>
            <person name="Dillman A.R."/>
            <person name="Macchietto M."/>
            <person name="Porter C.F."/>
            <person name="Rogers A."/>
            <person name="Williams B."/>
            <person name="Antoshechkin I."/>
            <person name="Lee M.M."/>
            <person name="Goodwin Z."/>
            <person name="Lu X."/>
            <person name="Lewis E.E."/>
            <person name="Goodrich-Blair H."/>
            <person name="Stock S.P."/>
            <person name="Adams B.J."/>
            <person name="Sternberg P.W."/>
            <person name="Mortazavi A."/>
        </authorList>
    </citation>
    <scope>NUCLEOTIDE SEQUENCE [LARGE SCALE GENOMIC DNA]</scope>
    <source>
        <strain evidence="2 3">ALL</strain>
    </source>
</reference>
<dbReference type="Proteomes" id="UP000298663">
    <property type="component" value="Unassembled WGS sequence"/>
</dbReference>
<organism evidence="2 3">
    <name type="scientific">Steinernema carpocapsae</name>
    <name type="common">Entomopathogenic nematode</name>
    <dbReference type="NCBI Taxonomy" id="34508"/>
    <lineage>
        <taxon>Eukaryota</taxon>
        <taxon>Metazoa</taxon>
        <taxon>Ecdysozoa</taxon>
        <taxon>Nematoda</taxon>
        <taxon>Chromadorea</taxon>
        <taxon>Rhabditida</taxon>
        <taxon>Tylenchina</taxon>
        <taxon>Panagrolaimomorpha</taxon>
        <taxon>Strongyloidoidea</taxon>
        <taxon>Steinernematidae</taxon>
        <taxon>Steinernema</taxon>
    </lineage>
</organism>
<comment type="caution">
    <text evidence="2">The sequence shown here is derived from an EMBL/GenBank/DDBJ whole genome shotgun (WGS) entry which is preliminary data.</text>
</comment>
<evidence type="ECO:0000256" key="1">
    <source>
        <dbReference type="SAM" id="SignalP"/>
    </source>
</evidence>
<proteinExistence type="predicted"/>
<reference evidence="2 3" key="2">
    <citation type="journal article" date="2019" name="G3 (Bethesda)">
        <title>Hybrid Assembly of the Genome of the Entomopathogenic Nematode Steinernema carpocapsae Identifies the X-Chromosome.</title>
        <authorList>
            <person name="Serra L."/>
            <person name="Macchietto M."/>
            <person name="Macias-Munoz A."/>
            <person name="McGill C.J."/>
            <person name="Rodriguez I.M."/>
            <person name="Rodriguez B."/>
            <person name="Murad R."/>
            <person name="Mortazavi A."/>
        </authorList>
    </citation>
    <scope>NUCLEOTIDE SEQUENCE [LARGE SCALE GENOMIC DNA]</scope>
    <source>
        <strain evidence="2 3">ALL</strain>
    </source>
</reference>
<dbReference type="EMBL" id="AZBU02000002">
    <property type="protein sequence ID" value="TKR94660.1"/>
    <property type="molecule type" value="Genomic_DNA"/>
</dbReference>
<protein>
    <submittedName>
        <fullName evidence="2">Uncharacterized protein</fullName>
    </submittedName>
</protein>
<gene>
    <name evidence="2" type="ORF">L596_008921</name>
</gene>
<keyword evidence="3" id="KW-1185">Reference proteome</keyword>
<evidence type="ECO:0000313" key="3">
    <source>
        <dbReference type="Proteomes" id="UP000298663"/>
    </source>
</evidence>
<feature type="chain" id="PRO_5020972123" evidence="1">
    <location>
        <begin position="19"/>
        <end position="146"/>
    </location>
</feature>
<name>A0A4U5PE41_STECR</name>
<sequence>MRLAIVLCVFVALPVASAVTCPDSWIKSMMYFIGRMKYHSDLTLNDACDKESKKAVLEYMIDTLEILAMRLEMPCSFTFQPNPFSSNCAPLANNSGFRDDVNRVNSVLNSTCDVGSECSMEQEVTDEATEKVNNLANQLKEILSSL</sequence>
<keyword evidence="1" id="KW-0732">Signal</keyword>
<accession>A0A4U5PE41</accession>
<evidence type="ECO:0000313" key="2">
    <source>
        <dbReference type="EMBL" id="TKR94660.1"/>
    </source>
</evidence>